<dbReference type="InterPro" id="IPR050545">
    <property type="entry name" value="Mycobact_MmpL"/>
</dbReference>
<keyword evidence="1" id="KW-1133">Transmembrane helix</keyword>
<keyword evidence="3" id="KW-1185">Reference proteome</keyword>
<dbReference type="Proteomes" id="UP000069632">
    <property type="component" value="Unassembled WGS sequence"/>
</dbReference>
<feature type="transmembrane region" description="Helical" evidence="1">
    <location>
        <begin position="705"/>
        <end position="728"/>
    </location>
</feature>
<name>A0A128EFY1_9BACT</name>
<feature type="transmembrane region" description="Helical" evidence="1">
    <location>
        <begin position="680"/>
        <end position="699"/>
    </location>
</feature>
<sequence length="732" mass="82378">MKKTLIFSIFSLVFASLVFYLFLERKNIDTDIYSLANTNYEKGEKEAIDALLKRFSSEVILLSNNQAKFQTAIDEFKKSELFSDVFYEINSLSLDELNKLKLATLEHKTALEILQNKEQFFKQSSREIFNKFSIKPLPTSLDFFSLSKHSSLLAQAQNIKFDYQKHRFIASFDGEIWYFAKAELRQNYDNSKLINLYQNLQSKSVLISSGAIYAAFGKQSGQSESLYMSIIALVLCGVVVWVGFRNWRVFYVVLVVVFGLTTGLAATFAVFGKVHILSIVVSSSLIGLMLDFCIHWLSKNLNQKVDATSIKSMRKIFLLGLFITAGGYFVFLFASSVLLKQIAIFSLFALLGAFVFTYFVMPLILANHEFKALKFVDVVLETYAKFLTKFSSLNLGFICVIFAVLFGLILCFGNFKDNIKEYSSSDEKLVQTSIKVAKILGESSSYKFALIRGEGVLSKEQNLTNYLKIDGLIDDYSGLSKILLDEPLQTKLKNEFKKSVSDNAVLEIYTKLGFDKTSVQNELLKVSNLATISPKEAVKSEILSSLSHFYIDENKTLIFLNNVKNEAKIDEILHANGSLYIDFANSLNQAFSKLKIEAIWLKILAFLLAFAVLWKFFGLRRSFEMMVFVLISTILSLFLLVLFGFGINIFVIFGVILAGAVGIDYMIFASNLALSVKERIFGINLAALTSAISFLMLFFSKTAAVSVFGLSVGLNILFCAFFASILTLRQKS</sequence>
<gene>
    <name evidence="2" type="ORF">ERS672216_00918</name>
</gene>
<reference evidence="2 3" key="1">
    <citation type="submission" date="2016-02" db="EMBL/GenBank/DDBJ databases">
        <authorList>
            <consortium name="Pathogen Informatics"/>
        </authorList>
    </citation>
    <scope>NUCLEOTIDE SEQUENCE [LARGE SCALE GENOMIC DNA]</scope>
    <source>
        <strain evidence="2 3">RC20</strain>
    </source>
</reference>
<feature type="transmembrane region" description="Helical" evidence="1">
    <location>
        <begin position="395"/>
        <end position="415"/>
    </location>
</feature>
<feature type="transmembrane region" description="Helical" evidence="1">
    <location>
        <begin position="317"/>
        <end position="338"/>
    </location>
</feature>
<dbReference type="AlphaFoldDB" id="A0A128EFY1"/>
<dbReference type="PANTHER" id="PTHR33406">
    <property type="entry name" value="MEMBRANE PROTEIN MJ1562-RELATED"/>
    <property type="match status" value="1"/>
</dbReference>
<accession>A0A128EFY1</accession>
<dbReference type="EMBL" id="FIZP01000003">
    <property type="protein sequence ID" value="CZE47497.1"/>
    <property type="molecule type" value="Genomic_DNA"/>
</dbReference>
<keyword evidence="1" id="KW-0812">Transmembrane</keyword>
<feature type="transmembrane region" description="Helical" evidence="1">
    <location>
        <begin position="276"/>
        <end position="297"/>
    </location>
</feature>
<feature type="transmembrane region" description="Helical" evidence="1">
    <location>
        <begin position="226"/>
        <end position="244"/>
    </location>
</feature>
<evidence type="ECO:0000313" key="2">
    <source>
        <dbReference type="EMBL" id="CZE47497.1"/>
    </source>
</evidence>
<feature type="transmembrane region" description="Helical" evidence="1">
    <location>
        <begin position="599"/>
        <end position="618"/>
    </location>
</feature>
<feature type="transmembrane region" description="Helical" evidence="1">
    <location>
        <begin position="249"/>
        <end position="270"/>
    </location>
</feature>
<feature type="transmembrane region" description="Helical" evidence="1">
    <location>
        <begin position="344"/>
        <end position="365"/>
    </location>
</feature>
<evidence type="ECO:0000256" key="1">
    <source>
        <dbReference type="SAM" id="Phobius"/>
    </source>
</evidence>
<dbReference type="PANTHER" id="PTHR33406:SF13">
    <property type="entry name" value="MEMBRANE PROTEIN YDFJ"/>
    <property type="match status" value="1"/>
</dbReference>
<feature type="transmembrane region" description="Helical" evidence="1">
    <location>
        <begin position="649"/>
        <end position="668"/>
    </location>
</feature>
<dbReference type="OrthoDB" id="5361668at2"/>
<dbReference type="SUPFAM" id="SSF82866">
    <property type="entry name" value="Multidrug efflux transporter AcrB transmembrane domain"/>
    <property type="match status" value="2"/>
</dbReference>
<feature type="transmembrane region" description="Helical" evidence="1">
    <location>
        <begin position="5"/>
        <end position="23"/>
    </location>
</feature>
<keyword evidence="1" id="KW-0472">Membrane</keyword>
<feature type="transmembrane region" description="Helical" evidence="1">
    <location>
        <begin position="625"/>
        <end position="643"/>
    </location>
</feature>
<dbReference type="RefSeq" id="WP_075540165.1">
    <property type="nucleotide sequence ID" value="NZ_CP053844.1"/>
</dbReference>
<dbReference type="GO" id="GO:0005886">
    <property type="term" value="C:plasma membrane"/>
    <property type="evidence" value="ECO:0007669"/>
    <property type="project" value="TreeGrafter"/>
</dbReference>
<proteinExistence type="predicted"/>
<dbReference type="Gene3D" id="1.20.1640.10">
    <property type="entry name" value="Multidrug efflux transporter AcrB transmembrane domain"/>
    <property type="match status" value="2"/>
</dbReference>
<organism evidence="2 3">
    <name type="scientific">Campylobacter geochelonis</name>
    <dbReference type="NCBI Taxonomy" id="1780362"/>
    <lineage>
        <taxon>Bacteria</taxon>
        <taxon>Pseudomonadati</taxon>
        <taxon>Campylobacterota</taxon>
        <taxon>Epsilonproteobacteria</taxon>
        <taxon>Campylobacterales</taxon>
        <taxon>Campylobacteraceae</taxon>
        <taxon>Campylobacter</taxon>
    </lineage>
</organism>
<protein>
    <submittedName>
        <fullName evidence="2">KWG</fullName>
    </submittedName>
</protein>
<evidence type="ECO:0000313" key="3">
    <source>
        <dbReference type="Proteomes" id="UP000069632"/>
    </source>
</evidence>